<dbReference type="EMBL" id="CP043930">
    <property type="protein sequence ID" value="QGQ25563.1"/>
    <property type="molecule type" value="Genomic_DNA"/>
</dbReference>
<evidence type="ECO:0000313" key="1">
    <source>
        <dbReference type="EMBL" id="QGQ25563.1"/>
    </source>
</evidence>
<dbReference type="RefSeq" id="WP_155366214.1">
    <property type="nucleotide sequence ID" value="NZ_CP043930.1"/>
</dbReference>
<sequence>MGLYLDCILVAQDDTEESNSTLVTEFFSGVVVIATDMEFDECWELVEEHPNLLGVASDDLVSCFCGSVLQAEVGTAFGNWLTTRRVSQPAIEFTVVENTGYGAFSVFEHGVKIREWDSDGENVLGELLPEEQEYESQPVSRTLSVASRVLGCSFLRYRWENLRFNVWKID</sequence>
<name>A0A6I6AG47_9PLAN</name>
<dbReference type="Proteomes" id="UP000427281">
    <property type="component" value="Chromosome"/>
</dbReference>
<organism evidence="1 2">
    <name type="scientific">Gimesia benthica</name>
    <dbReference type="NCBI Taxonomy" id="2608982"/>
    <lineage>
        <taxon>Bacteria</taxon>
        <taxon>Pseudomonadati</taxon>
        <taxon>Planctomycetota</taxon>
        <taxon>Planctomycetia</taxon>
        <taxon>Planctomycetales</taxon>
        <taxon>Planctomycetaceae</taxon>
        <taxon>Gimesia</taxon>
    </lineage>
</organism>
<dbReference type="KEGG" id="gim:F1728_24015"/>
<accession>A0A6I6AG47</accession>
<dbReference type="AlphaFoldDB" id="A0A6I6AG47"/>
<protein>
    <submittedName>
        <fullName evidence="1">Uncharacterized protein</fullName>
    </submittedName>
</protein>
<gene>
    <name evidence="1" type="ORF">F1728_24015</name>
</gene>
<keyword evidence="2" id="KW-1185">Reference proteome</keyword>
<proteinExistence type="predicted"/>
<reference evidence="1 2" key="1">
    <citation type="submission" date="2019-09" db="EMBL/GenBank/DDBJ databases">
        <title>Gimesia benthica sp. nov., a novel bacterium isolated from deep-sea water of the Northwest Indian Ocean.</title>
        <authorList>
            <person name="Dai X."/>
        </authorList>
    </citation>
    <scope>NUCLEOTIDE SEQUENCE [LARGE SCALE GENOMIC DNA]</scope>
    <source>
        <strain evidence="1 2">E7</strain>
    </source>
</reference>
<evidence type="ECO:0000313" key="2">
    <source>
        <dbReference type="Proteomes" id="UP000427281"/>
    </source>
</evidence>